<name>A0AAJ8MNI9_9TREE</name>
<accession>A0AAJ8MNI9</accession>
<protein>
    <submittedName>
        <fullName evidence="2">Uncharacterized protein</fullName>
    </submittedName>
</protein>
<dbReference type="KEGG" id="kpin:30172815"/>
<evidence type="ECO:0000256" key="1">
    <source>
        <dbReference type="SAM" id="MobiDB-lite"/>
    </source>
</evidence>
<dbReference type="Proteomes" id="UP000094020">
    <property type="component" value="Chromosome 5"/>
</dbReference>
<dbReference type="EMBL" id="CP144523">
    <property type="protein sequence ID" value="WWC70036.1"/>
    <property type="molecule type" value="Genomic_DNA"/>
</dbReference>
<feature type="compositionally biased region" description="Basic and acidic residues" evidence="1">
    <location>
        <begin position="74"/>
        <end position="84"/>
    </location>
</feature>
<reference evidence="2" key="2">
    <citation type="submission" date="2024-02" db="EMBL/GenBank/DDBJ databases">
        <title>Comparative genomics of Cryptococcus and Kwoniella reveals pathogenesis evolution and contrasting modes of karyotype evolution via chromosome fusion or intercentromeric recombination.</title>
        <authorList>
            <person name="Coelho M.A."/>
            <person name="David-Palma M."/>
            <person name="Shea T."/>
            <person name="Bowers K."/>
            <person name="McGinley-Smith S."/>
            <person name="Mohammad A.W."/>
            <person name="Gnirke A."/>
            <person name="Yurkov A.M."/>
            <person name="Nowrousian M."/>
            <person name="Sun S."/>
            <person name="Cuomo C.A."/>
            <person name="Heitman J."/>
        </authorList>
    </citation>
    <scope>NUCLEOTIDE SEQUENCE</scope>
    <source>
        <strain evidence="2">CBS 10737</strain>
    </source>
</reference>
<reference evidence="2" key="1">
    <citation type="submission" date="2013-07" db="EMBL/GenBank/DDBJ databases">
        <authorList>
            <consortium name="The Broad Institute Genome Sequencing Platform"/>
            <person name="Cuomo C."/>
            <person name="Litvintseva A."/>
            <person name="Chen Y."/>
            <person name="Heitman J."/>
            <person name="Sun S."/>
            <person name="Springer D."/>
            <person name="Dromer F."/>
            <person name="Young S.K."/>
            <person name="Zeng Q."/>
            <person name="Gargeya S."/>
            <person name="Fitzgerald M."/>
            <person name="Abouelleil A."/>
            <person name="Alvarado L."/>
            <person name="Berlin A.M."/>
            <person name="Chapman S.B."/>
            <person name="Dewar J."/>
            <person name="Goldberg J."/>
            <person name="Griggs A."/>
            <person name="Gujja S."/>
            <person name="Hansen M."/>
            <person name="Howarth C."/>
            <person name="Imamovic A."/>
            <person name="Larimer J."/>
            <person name="McCowan C."/>
            <person name="Murphy C."/>
            <person name="Pearson M."/>
            <person name="Priest M."/>
            <person name="Roberts A."/>
            <person name="Saif S."/>
            <person name="Shea T."/>
            <person name="Sykes S."/>
            <person name="Wortman J."/>
            <person name="Nusbaum C."/>
            <person name="Birren B."/>
        </authorList>
    </citation>
    <scope>NUCLEOTIDE SEQUENCE</scope>
    <source>
        <strain evidence="2">CBS 10737</strain>
    </source>
</reference>
<feature type="region of interest" description="Disordered" evidence="1">
    <location>
        <begin position="72"/>
        <end position="103"/>
    </location>
</feature>
<keyword evidence="3" id="KW-1185">Reference proteome</keyword>
<gene>
    <name evidence="2" type="ORF">I206_103980</name>
</gene>
<dbReference type="RefSeq" id="XP_019011134.2">
    <property type="nucleotide sequence ID" value="XM_019156176.2"/>
</dbReference>
<sequence>MSSKDNQKAWTDDHTHELLRAIVRITLQNRPTIYATSILQEVNNNGGDRINKKIQQLLKKLCESQVGSQDIVGEEVKKIGKSRNENTGTPSPKKQNDEEEDED</sequence>
<dbReference type="AlphaFoldDB" id="A0AAJ8MNI9"/>
<dbReference type="GeneID" id="30172815"/>
<organism evidence="2 3">
    <name type="scientific">Kwoniella pini CBS 10737</name>
    <dbReference type="NCBI Taxonomy" id="1296096"/>
    <lineage>
        <taxon>Eukaryota</taxon>
        <taxon>Fungi</taxon>
        <taxon>Dikarya</taxon>
        <taxon>Basidiomycota</taxon>
        <taxon>Agaricomycotina</taxon>
        <taxon>Tremellomycetes</taxon>
        <taxon>Tremellales</taxon>
        <taxon>Cryptococcaceae</taxon>
        <taxon>Kwoniella</taxon>
    </lineage>
</organism>
<evidence type="ECO:0000313" key="3">
    <source>
        <dbReference type="Proteomes" id="UP000094020"/>
    </source>
</evidence>
<proteinExistence type="predicted"/>
<evidence type="ECO:0000313" key="2">
    <source>
        <dbReference type="EMBL" id="WWC70036.1"/>
    </source>
</evidence>